<sequence length="199" mass="23140">MRGSQKKSIELLEDLARFLTEKEMVFYRIVCAYHEEQEEWQAFVVFGRENMSDDARRMTRIAVIKQFLGGKTPYMDMTVKKGTELPVNTATFRWCLPPLWQHMTTLTMLEGMAYNYITDGVTDNAEWRALQRALTEESHCRVLYKIIRRVYSIGQDDTREELDLDGALTRIKKPSEAADLEKGFASLQRLGRLTDAEIE</sequence>
<keyword evidence="2" id="KW-1185">Reference proteome</keyword>
<accession>A0ABR4K249</accession>
<dbReference type="EMBL" id="JBFXLU010000064">
    <property type="protein sequence ID" value="KAL2846396.1"/>
    <property type="molecule type" value="Genomic_DNA"/>
</dbReference>
<organism evidence="1 2">
    <name type="scientific">Aspergillus pseudoustus</name>
    <dbReference type="NCBI Taxonomy" id="1810923"/>
    <lineage>
        <taxon>Eukaryota</taxon>
        <taxon>Fungi</taxon>
        <taxon>Dikarya</taxon>
        <taxon>Ascomycota</taxon>
        <taxon>Pezizomycotina</taxon>
        <taxon>Eurotiomycetes</taxon>
        <taxon>Eurotiomycetidae</taxon>
        <taxon>Eurotiales</taxon>
        <taxon>Aspergillaceae</taxon>
        <taxon>Aspergillus</taxon>
        <taxon>Aspergillus subgen. Nidulantes</taxon>
    </lineage>
</organism>
<evidence type="ECO:0000313" key="1">
    <source>
        <dbReference type="EMBL" id="KAL2846396.1"/>
    </source>
</evidence>
<dbReference type="Proteomes" id="UP001610446">
    <property type="component" value="Unassembled WGS sequence"/>
</dbReference>
<evidence type="ECO:0000313" key="2">
    <source>
        <dbReference type="Proteomes" id="UP001610446"/>
    </source>
</evidence>
<reference evidence="1 2" key="1">
    <citation type="submission" date="2024-07" db="EMBL/GenBank/DDBJ databases">
        <title>Section-level genome sequencing and comparative genomics of Aspergillus sections Usti and Cavernicolus.</title>
        <authorList>
            <consortium name="Lawrence Berkeley National Laboratory"/>
            <person name="Nybo J.L."/>
            <person name="Vesth T.C."/>
            <person name="Theobald S."/>
            <person name="Frisvad J.C."/>
            <person name="Larsen T.O."/>
            <person name="Kjaerboelling I."/>
            <person name="Rothschild-Mancinelli K."/>
            <person name="Lyhne E.K."/>
            <person name="Kogle M.E."/>
            <person name="Barry K."/>
            <person name="Clum A."/>
            <person name="Na H."/>
            <person name="Ledsgaard L."/>
            <person name="Lin J."/>
            <person name="Lipzen A."/>
            <person name="Kuo A."/>
            <person name="Riley R."/>
            <person name="Mondo S."/>
            <person name="Labutti K."/>
            <person name="Haridas S."/>
            <person name="Pangalinan J."/>
            <person name="Salamov A.A."/>
            <person name="Simmons B.A."/>
            <person name="Magnuson J.K."/>
            <person name="Chen J."/>
            <person name="Drula E."/>
            <person name="Henrissat B."/>
            <person name="Wiebenga A."/>
            <person name="Lubbers R.J."/>
            <person name="Gomes A.C."/>
            <person name="Makela M.R."/>
            <person name="Stajich J."/>
            <person name="Grigoriev I.V."/>
            <person name="Mortensen U.H."/>
            <person name="De Vries R.P."/>
            <person name="Baker S.E."/>
            <person name="Andersen M.R."/>
        </authorList>
    </citation>
    <scope>NUCLEOTIDE SEQUENCE [LARGE SCALE GENOMIC DNA]</scope>
    <source>
        <strain evidence="1 2">CBS 123904</strain>
    </source>
</reference>
<protein>
    <submittedName>
        <fullName evidence="1">Uncharacterized protein</fullName>
    </submittedName>
</protein>
<comment type="caution">
    <text evidence="1">The sequence shown here is derived from an EMBL/GenBank/DDBJ whole genome shotgun (WGS) entry which is preliminary data.</text>
</comment>
<name>A0ABR4K249_9EURO</name>
<proteinExistence type="predicted"/>
<gene>
    <name evidence="1" type="ORF">BJY01DRAFT_213484</name>
</gene>